<comment type="caution">
    <text evidence="1">The sequence shown here is derived from an EMBL/GenBank/DDBJ whole genome shotgun (WGS) entry which is preliminary data.</text>
</comment>
<gene>
    <name evidence="1" type="ORF">Pla100_63460</name>
</gene>
<dbReference type="EMBL" id="SJPM01000070">
    <property type="protein sequence ID" value="TWT77160.1"/>
    <property type="molecule type" value="Genomic_DNA"/>
</dbReference>
<sequence>MSLRAASRACSIVDKCKGGHGLDGPSQSSIQNHILRLGLYLIERTDQVRNDWIWLLDHTINAGSTKCLIVMAISREDFRCLIGPMTHRDLTVIAVMPVETSTGEIVDGQLERLSQQYGTPIATLSDRGSDLKKGVELFQQRHPEVASFFDIVHLVSRVIKSIFESDPKWEAYRKGCCRCANFLRQSVLAHLKPPTPKTKARYMNFDREVRWAVRAISILDRVRTGQLNEQQRGRLDQRMVEKRLGWLDEYRQSASQWMEVILTGQAINAVVRRTGYMATTASDIRRLSDDLQHESSRLLVQKVADMVQEMGQGIVAGEAMPGSTEVLESLIGKGKRLLHHSGNSVTRQILSLAAATTEVTIDLVQTALSTCRMKHLAAWKWEQLKPGVHTARKEDLGISSEELNLRNRIAAATPNF</sequence>
<dbReference type="Proteomes" id="UP000316213">
    <property type="component" value="Unassembled WGS sequence"/>
</dbReference>
<accession>A0A5C5YQY4</accession>
<dbReference type="AlphaFoldDB" id="A0A5C5YQY4"/>
<evidence type="ECO:0000313" key="2">
    <source>
        <dbReference type="Proteomes" id="UP000316213"/>
    </source>
</evidence>
<name>A0A5C5YQY4_9BACT</name>
<evidence type="ECO:0000313" key="1">
    <source>
        <dbReference type="EMBL" id="TWT77160.1"/>
    </source>
</evidence>
<keyword evidence="2" id="KW-1185">Reference proteome</keyword>
<dbReference type="OrthoDB" id="263065at2"/>
<organism evidence="1 2">
    <name type="scientific">Neorhodopirellula pilleata</name>
    <dbReference type="NCBI Taxonomy" id="2714738"/>
    <lineage>
        <taxon>Bacteria</taxon>
        <taxon>Pseudomonadati</taxon>
        <taxon>Planctomycetota</taxon>
        <taxon>Planctomycetia</taxon>
        <taxon>Pirellulales</taxon>
        <taxon>Pirellulaceae</taxon>
        <taxon>Neorhodopirellula</taxon>
    </lineage>
</organism>
<protein>
    <submittedName>
        <fullName evidence="1">Uncharacterized protein</fullName>
    </submittedName>
</protein>
<proteinExistence type="predicted"/>
<reference evidence="1 2" key="1">
    <citation type="submission" date="2019-02" db="EMBL/GenBank/DDBJ databases">
        <title>Deep-cultivation of Planctomycetes and their phenomic and genomic characterization uncovers novel biology.</title>
        <authorList>
            <person name="Wiegand S."/>
            <person name="Jogler M."/>
            <person name="Boedeker C."/>
            <person name="Pinto D."/>
            <person name="Vollmers J."/>
            <person name="Rivas-Marin E."/>
            <person name="Kohn T."/>
            <person name="Peeters S.H."/>
            <person name="Heuer A."/>
            <person name="Rast P."/>
            <person name="Oberbeckmann S."/>
            <person name="Bunk B."/>
            <person name="Jeske O."/>
            <person name="Meyerdierks A."/>
            <person name="Storesund J.E."/>
            <person name="Kallscheuer N."/>
            <person name="Luecker S."/>
            <person name="Lage O.M."/>
            <person name="Pohl T."/>
            <person name="Merkel B.J."/>
            <person name="Hornburger P."/>
            <person name="Mueller R.-W."/>
            <person name="Bruemmer F."/>
            <person name="Labrenz M."/>
            <person name="Spormann A.M."/>
            <person name="Op Den Camp H."/>
            <person name="Overmann J."/>
            <person name="Amann R."/>
            <person name="Jetten M.S.M."/>
            <person name="Mascher T."/>
            <person name="Medema M.H."/>
            <person name="Devos D.P."/>
            <person name="Kaster A.-K."/>
            <person name="Ovreas L."/>
            <person name="Rohde M."/>
            <person name="Galperin M.Y."/>
            <person name="Jogler C."/>
        </authorList>
    </citation>
    <scope>NUCLEOTIDE SEQUENCE [LARGE SCALE GENOMIC DNA]</scope>
    <source>
        <strain evidence="1 2">Pla100</strain>
    </source>
</reference>
<dbReference type="RefSeq" id="WP_146583124.1">
    <property type="nucleotide sequence ID" value="NZ_SJPM01000070.1"/>
</dbReference>